<gene>
    <name evidence="2" type="ORF">KHLLAP_LOCUS10786</name>
</gene>
<reference evidence="2" key="1">
    <citation type="submission" date="2023-10" db="EMBL/GenBank/DDBJ databases">
        <authorList>
            <person name="Hackl T."/>
        </authorList>
    </citation>
    <scope>NUCLEOTIDE SEQUENCE</scope>
</reference>
<sequence>MLATHPRTAVSSSRSVNSPDSGAVEGPKSQEETLMQQEDLESAMEIEMLKHHLDLPERHPEKNELDEILSAPLFTYPVLKHAQNLSSGSSRGSPQYALFAGDVEGLDTYSTFDNVKVEELRLNESDLNTKRMLDLMAFGDKNQPLYLQVILRILRDMRIAQQKTRSTFKYDDFVQKIKREALAPDQMRPLNQRLDTLESFIAPRQGRLEACTSNTTGTDWTPIAGELIIVDLSCPCVTAAMACSLFNICLSIFLEQKTLLGRVVALDEAHKYMGETAECEGLTNNLLSVIRLQRHLGARVFISTQEPTISPKLLDLCSITIVHRFTSPDWLRVLSQHLAGISTGARIARMLDDKEHGDTEAVNERNGASGLRGVIISSQDPILELFARIVKLGTGEALVFAPSAVVDLEKKIEGGVMKTTHKRLAHHVTHVIVRHRVTTDGGQSVMAA</sequence>
<feature type="compositionally biased region" description="Low complexity" evidence="1">
    <location>
        <begin position="11"/>
        <end position="21"/>
    </location>
</feature>
<organism evidence="2 3">
    <name type="scientific">Anthostomella pinea</name>
    <dbReference type="NCBI Taxonomy" id="933095"/>
    <lineage>
        <taxon>Eukaryota</taxon>
        <taxon>Fungi</taxon>
        <taxon>Dikarya</taxon>
        <taxon>Ascomycota</taxon>
        <taxon>Pezizomycotina</taxon>
        <taxon>Sordariomycetes</taxon>
        <taxon>Xylariomycetidae</taxon>
        <taxon>Xylariales</taxon>
        <taxon>Xylariaceae</taxon>
        <taxon>Anthostomella</taxon>
    </lineage>
</organism>
<evidence type="ECO:0000313" key="3">
    <source>
        <dbReference type="Proteomes" id="UP001295740"/>
    </source>
</evidence>
<evidence type="ECO:0000256" key="1">
    <source>
        <dbReference type="SAM" id="MobiDB-lite"/>
    </source>
</evidence>
<comment type="caution">
    <text evidence="2">The sequence shown here is derived from an EMBL/GenBank/DDBJ whole genome shotgun (WGS) entry which is preliminary data.</text>
</comment>
<dbReference type="Gene3D" id="3.40.50.300">
    <property type="entry name" value="P-loop containing nucleotide triphosphate hydrolases"/>
    <property type="match status" value="1"/>
</dbReference>
<evidence type="ECO:0000313" key="2">
    <source>
        <dbReference type="EMBL" id="CAJ2510318.1"/>
    </source>
</evidence>
<protein>
    <submittedName>
        <fullName evidence="2">Uu.00g050210.m01.CDS01</fullName>
    </submittedName>
</protein>
<dbReference type="InterPro" id="IPR027417">
    <property type="entry name" value="P-loop_NTPase"/>
</dbReference>
<dbReference type="Proteomes" id="UP001295740">
    <property type="component" value="Unassembled WGS sequence"/>
</dbReference>
<name>A0AAI8VTE6_9PEZI</name>
<dbReference type="AlphaFoldDB" id="A0AAI8VTE6"/>
<keyword evidence="3" id="KW-1185">Reference proteome</keyword>
<feature type="region of interest" description="Disordered" evidence="1">
    <location>
        <begin position="1"/>
        <end position="33"/>
    </location>
</feature>
<proteinExistence type="predicted"/>
<accession>A0AAI8VTE6</accession>
<dbReference type="EMBL" id="CAUWAG010000014">
    <property type="protein sequence ID" value="CAJ2510318.1"/>
    <property type="molecule type" value="Genomic_DNA"/>
</dbReference>